<dbReference type="AlphaFoldDB" id="A0A9J6PA50"/>
<dbReference type="Proteomes" id="UP001056429">
    <property type="component" value="Unassembled WGS sequence"/>
</dbReference>
<evidence type="ECO:0000259" key="1">
    <source>
        <dbReference type="Pfam" id="PF14261"/>
    </source>
</evidence>
<reference evidence="2" key="2">
    <citation type="submission" date="2021-04" db="EMBL/GenBank/DDBJ databases">
        <authorList>
            <person name="Dong X."/>
        </authorList>
    </citation>
    <scope>NUCLEOTIDE SEQUENCE</scope>
    <source>
        <strain evidence="2">ZWT</strain>
    </source>
</reference>
<reference evidence="2" key="1">
    <citation type="journal article" date="2021" name="mSystems">
        <title>Bacteria and Archaea Synergistically Convert Glycine Betaine to Biogenic Methane in the Formosa Cold Seep of the South China Sea.</title>
        <authorList>
            <person name="Li L."/>
            <person name="Zhang W."/>
            <person name="Zhang S."/>
            <person name="Song L."/>
            <person name="Sun Q."/>
            <person name="Zhang H."/>
            <person name="Xiang H."/>
            <person name="Dong X."/>
        </authorList>
    </citation>
    <scope>NUCLEOTIDE SEQUENCE</scope>
    <source>
        <strain evidence="2">ZWT</strain>
    </source>
</reference>
<organism evidence="2 3">
    <name type="scientific">Oceanirhabdus seepicola</name>
    <dbReference type="NCBI Taxonomy" id="2828781"/>
    <lineage>
        <taxon>Bacteria</taxon>
        <taxon>Bacillati</taxon>
        <taxon>Bacillota</taxon>
        <taxon>Clostridia</taxon>
        <taxon>Eubacteriales</taxon>
        <taxon>Clostridiaceae</taxon>
        <taxon>Oceanirhabdus</taxon>
    </lineage>
</organism>
<keyword evidence="3" id="KW-1185">Reference proteome</keyword>
<sequence length="59" mass="6908">MVTNNKLQCLSLLYVISKKFKKAPNEFIEKIRTLSSDIIDILALEIFDMQDIKNLEKHL</sequence>
<dbReference type="EMBL" id="JAGSOJ010000007">
    <property type="protein sequence ID" value="MCM1992633.1"/>
    <property type="molecule type" value="Genomic_DNA"/>
</dbReference>
<gene>
    <name evidence="2" type="ORF">KDK92_23200</name>
</gene>
<name>A0A9J6PA50_9CLOT</name>
<evidence type="ECO:0000313" key="2">
    <source>
        <dbReference type="EMBL" id="MCM1992633.1"/>
    </source>
</evidence>
<protein>
    <submittedName>
        <fullName evidence="2">DUF4351 domain-containing protein</fullName>
    </submittedName>
</protein>
<proteinExistence type="predicted"/>
<dbReference type="InterPro" id="IPR025587">
    <property type="entry name" value="DUF4351"/>
</dbReference>
<dbReference type="RefSeq" id="WP_338115289.1">
    <property type="nucleotide sequence ID" value="NZ_JAGSOJ010000007.1"/>
</dbReference>
<feature type="domain" description="DUF4351" evidence="1">
    <location>
        <begin position="15"/>
        <end position="59"/>
    </location>
</feature>
<comment type="caution">
    <text evidence="2">The sequence shown here is derived from an EMBL/GenBank/DDBJ whole genome shotgun (WGS) entry which is preliminary data.</text>
</comment>
<dbReference type="Pfam" id="PF14261">
    <property type="entry name" value="DUF4351"/>
    <property type="match status" value="1"/>
</dbReference>
<evidence type="ECO:0000313" key="3">
    <source>
        <dbReference type="Proteomes" id="UP001056429"/>
    </source>
</evidence>
<accession>A0A9J6PA50</accession>